<keyword evidence="13 17" id="KW-0472">Membrane</keyword>
<dbReference type="Proteomes" id="UP000265926">
    <property type="component" value="Unassembled WGS sequence"/>
</dbReference>
<organism evidence="21 22">
    <name type="scientific">Maribellus luteus</name>
    <dbReference type="NCBI Taxonomy" id="2305463"/>
    <lineage>
        <taxon>Bacteria</taxon>
        <taxon>Pseudomonadati</taxon>
        <taxon>Bacteroidota</taxon>
        <taxon>Bacteroidia</taxon>
        <taxon>Marinilabiliales</taxon>
        <taxon>Prolixibacteraceae</taxon>
        <taxon>Maribellus</taxon>
    </lineage>
</organism>
<evidence type="ECO:0000259" key="20">
    <source>
        <dbReference type="Pfam" id="PF13807"/>
    </source>
</evidence>
<feature type="transmembrane region" description="Helical" evidence="17">
    <location>
        <begin position="32"/>
        <end position="50"/>
    </location>
</feature>
<evidence type="ECO:0000256" key="6">
    <source>
        <dbReference type="ARBA" id="ARBA00022519"/>
    </source>
</evidence>
<feature type="coiled-coil region" evidence="16">
    <location>
        <begin position="420"/>
        <end position="457"/>
    </location>
</feature>
<protein>
    <recommendedName>
        <fullName evidence="4">non-specific protein-tyrosine kinase</fullName>
        <ecNumber evidence="4">2.7.10.2</ecNumber>
    </recommendedName>
</protein>
<evidence type="ECO:0000256" key="12">
    <source>
        <dbReference type="ARBA" id="ARBA00022989"/>
    </source>
</evidence>
<dbReference type="RefSeq" id="WP_119438509.1">
    <property type="nucleotide sequence ID" value="NZ_QWGR01000007.1"/>
</dbReference>
<dbReference type="GO" id="GO:0042802">
    <property type="term" value="F:identical protein binding"/>
    <property type="evidence" value="ECO:0007669"/>
    <property type="project" value="UniProtKB-ARBA"/>
</dbReference>
<dbReference type="EC" id="2.7.10.2" evidence="4"/>
<dbReference type="PANTHER" id="PTHR32309">
    <property type="entry name" value="TYROSINE-PROTEIN KINASE"/>
    <property type="match status" value="1"/>
</dbReference>
<dbReference type="NCBIfam" id="TIGR01007">
    <property type="entry name" value="eps_fam"/>
    <property type="match status" value="1"/>
</dbReference>
<dbReference type="Pfam" id="PF02706">
    <property type="entry name" value="Wzz"/>
    <property type="match status" value="1"/>
</dbReference>
<evidence type="ECO:0000256" key="13">
    <source>
        <dbReference type="ARBA" id="ARBA00023136"/>
    </source>
</evidence>
<evidence type="ECO:0000256" key="4">
    <source>
        <dbReference type="ARBA" id="ARBA00011903"/>
    </source>
</evidence>
<dbReference type="InterPro" id="IPR025669">
    <property type="entry name" value="AAA_dom"/>
</dbReference>
<dbReference type="PANTHER" id="PTHR32309:SF13">
    <property type="entry name" value="FERRIC ENTEROBACTIN TRANSPORT PROTEIN FEPE"/>
    <property type="match status" value="1"/>
</dbReference>
<accession>A0A399T116</accession>
<evidence type="ECO:0000256" key="5">
    <source>
        <dbReference type="ARBA" id="ARBA00022475"/>
    </source>
</evidence>
<evidence type="ECO:0000259" key="19">
    <source>
        <dbReference type="Pfam" id="PF13614"/>
    </source>
</evidence>
<comment type="similarity">
    <text evidence="2">Belongs to the CpsD/CapB family.</text>
</comment>
<comment type="similarity">
    <text evidence="3">Belongs to the etk/wzc family.</text>
</comment>
<keyword evidence="5" id="KW-1003">Cell membrane</keyword>
<dbReference type="GO" id="GO:0005524">
    <property type="term" value="F:ATP binding"/>
    <property type="evidence" value="ECO:0007669"/>
    <property type="project" value="UniProtKB-KW"/>
</dbReference>
<keyword evidence="12 17" id="KW-1133">Transmembrane helix</keyword>
<keyword evidence="9" id="KW-0547">Nucleotide-binding</keyword>
<evidence type="ECO:0000256" key="11">
    <source>
        <dbReference type="ARBA" id="ARBA00022840"/>
    </source>
</evidence>
<evidence type="ECO:0000259" key="18">
    <source>
        <dbReference type="Pfam" id="PF02706"/>
    </source>
</evidence>
<evidence type="ECO:0000256" key="1">
    <source>
        <dbReference type="ARBA" id="ARBA00004429"/>
    </source>
</evidence>
<evidence type="ECO:0000256" key="14">
    <source>
        <dbReference type="ARBA" id="ARBA00023137"/>
    </source>
</evidence>
<evidence type="ECO:0000256" key="8">
    <source>
        <dbReference type="ARBA" id="ARBA00022692"/>
    </source>
</evidence>
<feature type="domain" description="Tyrosine-protein kinase G-rich" evidence="20">
    <location>
        <begin position="447"/>
        <end position="526"/>
    </location>
</feature>
<evidence type="ECO:0000256" key="17">
    <source>
        <dbReference type="SAM" id="Phobius"/>
    </source>
</evidence>
<evidence type="ECO:0000256" key="10">
    <source>
        <dbReference type="ARBA" id="ARBA00022777"/>
    </source>
</evidence>
<dbReference type="InterPro" id="IPR005702">
    <property type="entry name" value="Wzc-like_C"/>
</dbReference>
<dbReference type="Gene3D" id="3.40.50.300">
    <property type="entry name" value="P-loop containing nucleotide triphosphate hydrolases"/>
    <property type="match status" value="1"/>
</dbReference>
<keyword evidence="10 21" id="KW-0418">Kinase</keyword>
<dbReference type="Pfam" id="PF13614">
    <property type="entry name" value="AAA_31"/>
    <property type="match status" value="1"/>
</dbReference>
<keyword evidence="6" id="KW-0997">Cell inner membrane</keyword>
<dbReference type="Pfam" id="PF13807">
    <property type="entry name" value="GNVR"/>
    <property type="match status" value="1"/>
</dbReference>
<keyword evidence="22" id="KW-1185">Reference proteome</keyword>
<evidence type="ECO:0000256" key="9">
    <source>
        <dbReference type="ARBA" id="ARBA00022741"/>
    </source>
</evidence>
<reference evidence="21 22" key="1">
    <citation type="submission" date="2018-08" db="EMBL/GenBank/DDBJ databases">
        <title>Pallidiluteibacterium maritimus gen. nov., sp. nov., isolated from coastal sediment.</title>
        <authorList>
            <person name="Zhou L.Y."/>
        </authorList>
    </citation>
    <scope>NUCLEOTIDE SEQUENCE [LARGE SCALE GENOMIC DNA]</scope>
    <source>
        <strain evidence="21 22">XSD2</strain>
    </source>
</reference>
<comment type="catalytic activity">
    <reaction evidence="15">
        <text>L-tyrosyl-[protein] + ATP = O-phospho-L-tyrosyl-[protein] + ADP + H(+)</text>
        <dbReference type="Rhea" id="RHEA:10596"/>
        <dbReference type="Rhea" id="RHEA-COMP:10136"/>
        <dbReference type="Rhea" id="RHEA-COMP:20101"/>
        <dbReference type="ChEBI" id="CHEBI:15378"/>
        <dbReference type="ChEBI" id="CHEBI:30616"/>
        <dbReference type="ChEBI" id="CHEBI:46858"/>
        <dbReference type="ChEBI" id="CHEBI:61978"/>
        <dbReference type="ChEBI" id="CHEBI:456216"/>
        <dbReference type="EC" id="2.7.10.2"/>
    </reaction>
</comment>
<dbReference type="InterPro" id="IPR050445">
    <property type="entry name" value="Bact_polysacc_biosynth/exp"/>
</dbReference>
<keyword evidence="11" id="KW-0067">ATP-binding</keyword>
<comment type="caution">
    <text evidence="21">The sequence shown here is derived from an EMBL/GenBank/DDBJ whole genome shotgun (WGS) entry which is preliminary data.</text>
</comment>
<name>A0A399T116_9BACT</name>
<feature type="domain" description="AAA" evidence="19">
    <location>
        <begin position="591"/>
        <end position="711"/>
    </location>
</feature>
<dbReference type="GO" id="GO:0005886">
    <property type="term" value="C:plasma membrane"/>
    <property type="evidence" value="ECO:0007669"/>
    <property type="project" value="UniProtKB-SubCell"/>
</dbReference>
<dbReference type="InterPro" id="IPR003856">
    <property type="entry name" value="LPS_length_determ_N"/>
</dbReference>
<dbReference type="InterPro" id="IPR032807">
    <property type="entry name" value="GNVR"/>
</dbReference>
<gene>
    <name evidence="21" type="ORF">D1614_13645</name>
</gene>
<comment type="subcellular location">
    <subcellularLocation>
        <location evidence="1">Cell inner membrane</location>
        <topology evidence="1">Multi-pass membrane protein</topology>
    </subcellularLocation>
</comment>
<dbReference type="OrthoDB" id="9794577at2"/>
<dbReference type="SUPFAM" id="SSF52540">
    <property type="entry name" value="P-loop containing nucleoside triphosphate hydrolases"/>
    <property type="match status" value="1"/>
</dbReference>
<evidence type="ECO:0000313" key="21">
    <source>
        <dbReference type="EMBL" id="RIJ47623.1"/>
    </source>
</evidence>
<keyword evidence="8 17" id="KW-0812">Transmembrane</keyword>
<dbReference type="GO" id="GO:0004715">
    <property type="term" value="F:non-membrane spanning protein tyrosine kinase activity"/>
    <property type="evidence" value="ECO:0007669"/>
    <property type="project" value="UniProtKB-EC"/>
</dbReference>
<evidence type="ECO:0000313" key="22">
    <source>
        <dbReference type="Proteomes" id="UP000265926"/>
    </source>
</evidence>
<evidence type="ECO:0000256" key="16">
    <source>
        <dbReference type="SAM" id="Coils"/>
    </source>
</evidence>
<evidence type="ECO:0000256" key="7">
    <source>
        <dbReference type="ARBA" id="ARBA00022679"/>
    </source>
</evidence>
<proteinExistence type="inferred from homology"/>
<evidence type="ECO:0000256" key="3">
    <source>
        <dbReference type="ARBA" id="ARBA00008883"/>
    </source>
</evidence>
<dbReference type="FunFam" id="3.40.50.300:FF:000527">
    <property type="entry name" value="Tyrosine-protein kinase etk"/>
    <property type="match status" value="1"/>
</dbReference>
<dbReference type="EMBL" id="QWGR01000007">
    <property type="protein sequence ID" value="RIJ47623.1"/>
    <property type="molecule type" value="Genomic_DNA"/>
</dbReference>
<evidence type="ECO:0000256" key="2">
    <source>
        <dbReference type="ARBA" id="ARBA00007316"/>
    </source>
</evidence>
<evidence type="ECO:0000256" key="15">
    <source>
        <dbReference type="ARBA" id="ARBA00051245"/>
    </source>
</evidence>
<sequence length="785" mass="89929">MSDNTLNTQSLTSIQEDEIDIKRLIFLVLGKWYWLAICLFLGLAGAYFYVKYTPKKFQVDTSLLVTNEQKGLDVQNMFMESMMGGTNKVMLQNEIEFLHSYTLTNQAINNLNWQTFWQQKNVFVWNGIYLNDPYMLNKAEGALNPEGVSIFITPLSSTQFRVEADDELLIENQPVKIKFNEVADYNKPFKNEYFGFTLHPKENPENLIGKEYKFSFIDKNKLTLSYLKKVNANFSKDSEVIKLSLESTEPLRDIHYLNELVRVYLEQKLELKTQTQKRSLDFIDSQLSGISSDLNKAENTFTEFRSRNQIIDLSSQGSLIMEQLKEIEKEKSQLQMQLEYFKSLQRYLGNIQSADQLIAPSVVGITDASLNSLVIKLSDLYSRRKIMEFSARQNNPTLILMNQEIEQITVQLREILVNLVQNTEVSVKALNDRYNRINKQLNNMPEQEQQLINIQRQYDLTNEIYTFLLQRRAELEISLAAAVVDIHIIDPARYERLVPINKSTLLILLIGAFLGLLIPALIILIQDFFDNSIQLQEDVEKLTPLSILGNVFHSKNNSELVVIKDPAAAITESYRTIRTNLQYKFTSPNQKIIGLHSVQPSEGKTFTSINLASILAMNDKKTVLIGADMRKPRLHRIFNLNNKSGLSTYLTGQNEINEIIRPSQIEHLSVITSGPIPPNPAELLEREAFKKLLDTLKSQFDYIIIDNAPVSRVTDGLITSKSSELNLFVLRYKVSKKDQLKFINEIAGKGGMNNPALIINDVKISRLSYGYSYSYKHAYGKGYSD</sequence>
<keyword evidence="16" id="KW-0175">Coiled coil</keyword>
<dbReference type="InterPro" id="IPR027417">
    <property type="entry name" value="P-loop_NTPase"/>
</dbReference>
<dbReference type="CDD" id="cd05387">
    <property type="entry name" value="BY-kinase"/>
    <property type="match status" value="1"/>
</dbReference>
<dbReference type="AlphaFoldDB" id="A0A399T116"/>
<keyword evidence="7 21" id="KW-0808">Transferase</keyword>
<feature type="transmembrane region" description="Helical" evidence="17">
    <location>
        <begin position="505"/>
        <end position="525"/>
    </location>
</feature>
<keyword evidence="14" id="KW-0829">Tyrosine-protein kinase</keyword>
<feature type="domain" description="Polysaccharide chain length determinant N-terminal" evidence="18">
    <location>
        <begin position="17"/>
        <end position="111"/>
    </location>
</feature>